<evidence type="ECO:0000259" key="2">
    <source>
        <dbReference type="Pfam" id="PF06985"/>
    </source>
</evidence>
<dbReference type="Pfam" id="PF06985">
    <property type="entry name" value="HET"/>
    <property type="match status" value="1"/>
</dbReference>
<keyword evidence="1" id="KW-0472">Membrane</keyword>
<keyword evidence="1" id="KW-0812">Transmembrane</keyword>
<name>A0A014PJS0_9HYPO</name>
<feature type="domain" description="Heterokaryon incompatibility" evidence="2">
    <location>
        <begin position="156"/>
        <end position="294"/>
    </location>
</feature>
<feature type="transmembrane region" description="Helical" evidence="1">
    <location>
        <begin position="43"/>
        <end position="64"/>
    </location>
</feature>
<dbReference type="PANTHER" id="PTHR24148">
    <property type="entry name" value="ANKYRIN REPEAT DOMAIN-CONTAINING PROTEIN 39 HOMOLOG-RELATED"/>
    <property type="match status" value="1"/>
</dbReference>
<protein>
    <submittedName>
        <fullName evidence="3">Heterokaryon incompatibility protein</fullName>
    </submittedName>
</protein>
<dbReference type="AlphaFoldDB" id="A0A014PJS0"/>
<organism evidence="3 4">
    <name type="scientific">Metarhizium robertsii</name>
    <dbReference type="NCBI Taxonomy" id="568076"/>
    <lineage>
        <taxon>Eukaryota</taxon>
        <taxon>Fungi</taxon>
        <taxon>Dikarya</taxon>
        <taxon>Ascomycota</taxon>
        <taxon>Pezizomycotina</taxon>
        <taxon>Sordariomycetes</taxon>
        <taxon>Hypocreomycetidae</taxon>
        <taxon>Hypocreales</taxon>
        <taxon>Clavicipitaceae</taxon>
        <taxon>Metarhizium</taxon>
    </lineage>
</organism>
<feature type="transmembrane region" description="Helical" evidence="1">
    <location>
        <begin position="6"/>
        <end position="22"/>
    </location>
</feature>
<gene>
    <name evidence="3" type="ORF">X797_010867</name>
</gene>
<dbReference type="InterPro" id="IPR052895">
    <property type="entry name" value="HetReg/Transcr_Mod"/>
</dbReference>
<comment type="caution">
    <text evidence="3">The sequence shown here is derived from an EMBL/GenBank/DDBJ whole genome shotgun (WGS) entry which is preliminary data.</text>
</comment>
<evidence type="ECO:0000313" key="4">
    <source>
        <dbReference type="Proteomes" id="UP000030151"/>
    </source>
</evidence>
<dbReference type="HOGENOM" id="CLU_379956_0_0_1"/>
<dbReference type="OrthoDB" id="5386682at2759"/>
<dbReference type="EMBL" id="JELW01000056">
    <property type="protein sequence ID" value="EXU96056.1"/>
    <property type="molecule type" value="Genomic_DNA"/>
</dbReference>
<proteinExistence type="predicted"/>
<keyword evidence="1" id="KW-1133">Transmembrane helix</keyword>
<evidence type="ECO:0000313" key="3">
    <source>
        <dbReference type="EMBL" id="EXU96056.1"/>
    </source>
</evidence>
<dbReference type="Proteomes" id="UP000030151">
    <property type="component" value="Unassembled WGS sequence"/>
</dbReference>
<accession>A0A014PJS0</accession>
<reference evidence="3 4" key="1">
    <citation type="submission" date="2014-02" db="EMBL/GenBank/DDBJ databases">
        <title>The genome sequence of the entomopathogenic fungus Metarhizium robertsii ARSEF 2575.</title>
        <authorList>
            <person name="Giuliano Garisto Donzelli B."/>
            <person name="Roe B.A."/>
            <person name="Macmil S.L."/>
            <person name="Krasnoff S.B."/>
            <person name="Gibson D.M."/>
        </authorList>
    </citation>
    <scope>NUCLEOTIDE SEQUENCE [LARGE SCALE GENOMIC DNA]</scope>
    <source>
        <strain evidence="3 4">ARSEF 2575</strain>
    </source>
</reference>
<sequence length="804" mass="91713">MDIAASLAYSIVVILVLHLNFLRRRLLELPVVDAQRLVAKSPAWAVWAAIIATGMVNFASLSLFHARRITDDAGRFVIHGFITSLVYHCTKRWIPAVWHVLSSQVTGIRFPRLKSLTRYEYSALPQHHVRLVRINGRFCRHKFQLLQFPLQDCPAYDAVSYTWDGQNNDRLLRLGDAHLGVTENASIILHGSVPWVGSRYMWIDSVCINQNDLHEKKTQIRVMQKIYQRAACVRVWLLPPKTMQSIVRPPEWEHDAKMQVVCENIFTSSNAVLGNHLENLLSHPYWNRVWIVQELAASQKAIIHFRHYVIDWNVLLAFADKHWPQSLHERFQVQLSSFALQFEKGASANTLRGIRQISTIGHHQRKLAGGDKSSVSSLLTDFAGCRATNPLDNVYGLVGMASPELSTSVTTNAMKFYEIDYGHSPLKVYTDIIKGAMRLGKAYTAGHDDFASEILMFSGVGWPRSVTSLPSWVTDWSSLPDCLIDSFTRFRRELSAGGGRYSRASPNYMVRGNYLLVSGGCRVDSISAITQMIDHDKLDRPWFSEICRIVASQLSLLSVNDVKRARYSRDYRQCPPRWQGAIFRTLVGEPASYWEMKVGNGFGYDRPDAYRDWDVRQGRLKAAGLREYHHRNTLPNLAELRDSFDLWSNLPLLTQRLDDIIRTSILRDQPELQGRQLTKEIAELTKSLRSEIREHCAQFVFVCRQQTQGRCFALTRTGYMCLVPPGSRIGDELFVLESSSLPYLIRLQDSLQGFRIQPQSLKGHLVGSCFVLGLMRGEGTHAADYQHEEERQKWETKKGTVVLL</sequence>
<evidence type="ECO:0000256" key="1">
    <source>
        <dbReference type="SAM" id="Phobius"/>
    </source>
</evidence>
<dbReference type="PANTHER" id="PTHR24148:SF73">
    <property type="entry name" value="HET DOMAIN PROTEIN (AFU_ORTHOLOGUE AFUA_8G01020)"/>
    <property type="match status" value="1"/>
</dbReference>
<dbReference type="InterPro" id="IPR010730">
    <property type="entry name" value="HET"/>
</dbReference>